<gene>
    <name evidence="1" type="ORF">EII28_12320</name>
</gene>
<reference evidence="1" key="1">
    <citation type="submission" date="2018-11" db="EMBL/GenBank/DDBJ databases">
        <title>Genomes From Bacteria Associated with the Canine Oral Cavity: a Test Case for Automated Genome-Based Taxonomic Assignment.</title>
        <authorList>
            <person name="Coil D.A."/>
            <person name="Jospin G."/>
            <person name="Darling A.E."/>
            <person name="Wallis C."/>
            <person name="Davis I.J."/>
            <person name="Harris S."/>
            <person name="Eisen J.A."/>
            <person name="Holcombe L.J."/>
            <person name="O'Flynn C."/>
        </authorList>
    </citation>
    <scope>NUCLEOTIDE SEQUENCE [LARGE SCALE GENOMIC DNA]</scope>
    <source>
        <strain evidence="1">OH5060</strain>
    </source>
</reference>
<evidence type="ECO:0000313" key="1">
    <source>
        <dbReference type="EMBL" id="RRD33340.1"/>
    </source>
</evidence>
<comment type="caution">
    <text evidence="1">The sequence shown here is derived from an EMBL/GenBank/DDBJ whole genome shotgun (WGS) entry which is preliminary data.</text>
</comment>
<accession>A0A3P1VIY3</accession>
<dbReference type="AlphaFoldDB" id="A0A3P1VIY3"/>
<sequence length="93" mass="11064">MKVNKKYNKIGELRGNKKYAEQYLNGIKDNSIDIVLEKNKKAIEYNTKKKKSTRSLQGIRIDKALYDRFQEKCNEFEFTKEKAITLLIEEWLS</sequence>
<proteinExistence type="predicted"/>
<name>A0A3P1VIY3_FUSNU</name>
<protein>
    <submittedName>
        <fullName evidence="1">Uncharacterized protein</fullName>
    </submittedName>
</protein>
<organism evidence="1">
    <name type="scientific">Fusobacterium nucleatum</name>
    <dbReference type="NCBI Taxonomy" id="851"/>
    <lineage>
        <taxon>Bacteria</taxon>
        <taxon>Fusobacteriati</taxon>
        <taxon>Fusobacteriota</taxon>
        <taxon>Fusobacteriia</taxon>
        <taxon>Fusobacteriales</taxon>
        <taxon>Fusobacteriaceae</taxon>
        <taxon>Fusobacterium</taxon>
    </lineage>
</organism>
<dbReference type="EMBL" id="RQZD01000114">
    <property type="protein sequence ID" value="RRD33340.1"/>
    <property type="molecule type" value="Genomic_DNA"/>
</dbReference>